<feature type="binding site" evidence="5">
    <location>
        <position position="130"/>
    </location>
    <ligand>
        <name>Zn(2+)</name>
        <dbReference type="ChEBI" id="CHEBI:29105"/>
        <note>structural</note>
    </ligand>
</feature>
<dbReference type="NCBIfam" id="NF011100">
    <property type="entry name" value="PRK14527.1"/>
    <property type="match status" value="1"/>
</dbReference>
<feature type="binding site" evidence="5">
    <location>
        <begin position="85"/>
        <end position="88"/>
    </location>
    <ligand>
        <name>AMP</name>
        <dbReference type="ChEBI" id="CHEBI:456215"/>
    </ligand>
</feature>
<sequence length="218" mass="23515">MRLIILGPPGAGKGTQAQRLVEKHGLVQLSTGDMLRGAAAAGTDVGLKAKAIMDSGNLVPDEVVINIVSERLDEPDVQKGFVLDGFPRTLPQADALEVLLSEKGMPLDGVVLLTVEDDALVQRVAGRYSCAKCGEIYHDETKKPAKEGVCDVCGSTEFRRRDDDNPETIRRRLSAYYRDTAPLVGYYWAKGKLRQVDGMASARDVAGAIEDVMGDLKG</sequence>
<comment type="catalytic activity">
    <reaction evidence="5 7">
        <text>AMP + ATP = 2 ADP</text>
        <dbReference type="Rhea" id="RHEA:12973"/>
        <dbReference type="ChEBI" id="CHEBI:30616"/>
        <dbReference type="ChEBI" id="CHEBI:456215"/>
        <dbReference type="ChEBI" id="CHEBI:456216"/>
        <dbReference type="EC" id="2.7.4.3"/>
    </reaction>
</comment>
<keyword evidence="10" id="KW-1185">Reference proteome</keyword>
<feature type="binding site" evidence="5">
    <location>
        <begin position="57"/>
        <end position="59"/>
    </location>
    <ligand>
        <name>AMP</name>
        <dbReference type="ChEBI" id="CHEBI:456215"/>
    </ligand>
</feature>
<keyword evidence="4 5" id="KW-0418">Kinase</keyword>
<feature type="domain" description="Adenylate kinase active site lid" evidence="8">
    <location>
        <begin position="127"/>
        <end position="163"/>
    </location>
</feature>
<evidence type="ECO:0000256" key="6">
    <source>
        <dbReference type="RuleBase" id="RU003330"/>
    </source>
</evidence>
<feature type="region of interest" description="NMP" evidence="5">
    <location>
        <begin position="30"/>
        <end position="59"/>
    </location>
</feature>
<proteinExistence type="inferred from homology"/>
<dbReference type="InterPro" id="IPR000850">
    <property type="entry name" value="Adenylat/UMP-CMP_kin"/>
</dbReference>
<feature type="region of interest" description="LID" evidence="5">
    <location>
        <begin position="126"/>
        <end position="163"/>
    </location>
</feature>
<comment type="domain">
    <text evidence="5">Consists of three domains, a large central CORE domain and two small peripheral domains, NMPbind and LID, which undergo movements during catalysis. The LID domain closes over the site of phosphoryl transfer upon ATP binding. Assembling and dissambling the active center during each catalytic cycle provides an effective means to prevent ATP hydrolysis. Some bacteria have evolved a zinc-coordinating structure that stabilizes the LID domain.</text>
</comment>
<comment type="function">
    <text evidence="5">Catalyzes the reversible transfer of the terminal phosphate group between ATP and AMP. Plays an important role in cellular energy homeostasis and in adenine nucleotide metabolism.</text>
</comment>
<keyword evidence="5" id="KW-0479">Metal-binding</keyword>
<evidence type="ECO:0000256" key="2">
    <source>
        <dbReference type="ARBA" id="ARBA00022727"/>
    </source>
</evidence>
<comment type="subunit">
    <text evidence="5 7">Monomer.</text>
</comment>
<dbReference type="GO" id="GO:0008270">
    <property type="term" value="F:zinc ion binding"/>
    <property type="evidence" value="ECO:0007669"/>
    <property type="project" value="UniProtKB-UniRule"/>
</dbReference>
<evidence type="ECO:0000256" key="1">
    <source>
        <dbReference type="ARBA" id="ARBA00022679"/>
    </source>
</evidence>
<feature type="binding site" evidence="5">
    <location>
        <position position="36"/>
    </location>
    <ligand>
        <name>AMP</name>
        <dbReference type="ChEBI" id="CHEBI:456215"/>
    </ligand>
</feature>
<dbReference type="PANTHER" id="PTHR23359">
    <property type="entry name" value="NUCLEOTIDE KINASE"/>
    <property type="match status" value="1"/>
</dbReference>
<feature type="binding site" evidence="5">
    <location>
        <position position="200"/>
    </location>
    <ligand>
        <name>ATP</name>
        <dbReference type="ChEBI" id="CHEBI:30616"/>
    </ligand>
</feature>
<dbReference type="SUPFAM" id="SSF52540">
    <property type="entry name" value="P-loop containing nucleoside triphosphate hydrolases"/>
    <property type="match status" value="1"/>
</dbReference>
<gene>
    <name evidence="5" type="primary">adk</name>
    <name evidence="9" type="ORF">SAMN03080610_03674</name>
</gene>
<dbReference type="Pfam" id="PF00406">
    <property type="entry name" value="ADK"/>
    <property type="match status" value="1"/>
</dbReference>
<feature type="binding site" evidence="5">
    <location>
        <position position="150"/>
    </location>
    <ligand>
        <name>Zn(2+)</name>
        <dbReference type="ChEBI" id="CHEBI:29105"/>
        <note>structural</note>
    </ligand>
</feature>
<feature type="binding site" evidence="5">
    <location>
        <position position="160"/>
    </location>
    <ligand>
        <name>AMP</name>
        <dbReference type="ChEBI" id="CHEBI:456215"/>
    </ligand>
</feature>
<evidence type="ECO:0000256" key="3">
    <source>
        <dbReference type="ARBA" id="ARBA00022741"/>
    </source>
</evidence>
<dbReference type="Proteomes" id="UP000199347">
    <property type="component" value="Unassembled WGS sequence"/>
</dbReference>
<dbReference type="Pfam" id="PF05191">
    <property type="entry name" value="ADK_lid"/>
    <property type="match status" value="1"/>
</dbReference>
<feature type="binding site" evidence="5">
    <location>
        <begin position="136"/>
        <end position="137"/>
    </location>
    <ligand>
        <name>ATP</name>
        <dbReference type="ChEBI" id="CHEBI:30616"/>
    </ligand>
</feature>
<keyword evidence="5 7" id="KW-0067">ATP-binding</keyword>
<dbReference type="NCBIfam" id="NF001380">
    <property type="entry name" value="PRK00279.1-2"/>
    <property type="match status" value="1"/>
</dbReference>
<dbReference type="AlphaFoldDB" id="A0A1G5PBV9"/>
<protein>
    <recommendedName>
        <fullName evidence="5 7">Adenylate kinase</fullName>
        <shortName evidence="5">AK</shortName>
        <ecNumber evidence="5 7">2.7.4.3</ecNumber>
    </recommendedName>
    <alternativeName>
        <fullName evidence="5">ATP-AMP transphosphorylase</fullName>
    </alternativeName>
    <alternativeName>
        <fullName evidence="5">ATP:AMP phosphotransferase</fullName>
    </alternativeName>
    <alternativeName>
        <fullName evidence="5">Adenylate monophosphate kinase</fullName>
    </alternativeName>
</protein>
<feature type="binding site" evidence="5">
    <location>
        <position position="31"/>
    </location>
    <ligand>
        <name>AMP</name>
        <dbReference type="ChEBI" id="CHEBI:456215"/>
    </ligand>
</feature>
<dbReference type="InterPro" id="IPR027417">
    <property type="entry name" value="P-loop_NTPase"/>
</dbReference>
<evidence type="ECO:0000256" key="5">
    <source>
        <dbReference type="HAMAP-Rule" id="MF_00235"/>
    </source>
</evidence>
<reference evidence="9 10" key="1">
    <citation type="submission" date="2016-10" db="EMBL/GenBank/DDBJ databases">
        <authorList>
            <person name="de Groot N.N."/>
        </authorList>
    </citation>
    <scope>NUCLEOTIDE SEQUENCE [LARGE SCALE GENOMIC DNA]</scope>
    <source>
        <strain evidence="9 10">DSM 2698</strain>
    </source>
</reference>
<feature type="binding site" evidence="5">
    <location>
        <position position="127"/>
    </location>
    <ligand>
        <name>ATP</name>
        <dbReference type="ChEBI" id="CHEBI:30616"/>
    </ligand>
</feature>
<keyword evidence="5" id="KW-0862">Zinc</keyword>
<dbReference type="GO" id="GO:0044209">
    <property type="term" value="P:AMP salvage"/>
    <property type="evidence" value="ECO:0007669"/>
    <property type="project" value="UniProtKB-UniRule"/>
</dbReference>
<feature type="binding site" evidence="5">
    <location>
        <position position="133"/>
    </location>
    <ligand>
        <name>Zn(2+)</name>
        <dbReference type="ChEBI" id="CHEBI:29105"/>
        <note>structural</note>
    </ligand>
</feature>
<dbReference type="EMBL" id="FMVW01000015">
    <property type="protein sequence ID" value="SCZ46500.1"/>
    <property type="molecule type" value="Genomic_DNA"/>
</dbReference>
<dbReference type="FunFam" id="3.40.50.300:FF:000106">
    <property type="entry name" value="Adenylate kinase mitochondrial"/>
    <property type="match status" value="1"/>
</dbReference>
<organism evidence="9 10">
    <name type="scientific">Afifella marina DSM 2698</name>
    <dbReference type="NCBI Taxonomy" id="1120955"/>
    <lineage>
        <taxon>Bacteria</taxon>
        <taxon>Pseudomonadati</taxon>
        <taxon>Pseudomonadota</taxon>
        <taxon>Alphaproteobacteria</taxon>
        <taxon>Hyphomicrobiales</taxon>
        <taxon>Afifellaceae</taxon>
        <taxon>Afifella</taxon>
    </lineage>
</organism>
<dbReference type="PRINTS" id="PR00094">
    <property type="entry name" value="ADENYLTKNASE"/>
</dbReference>
<dbReference type="NCBIfam" id="NF001381">
    <property type="entry name" value="PRK00279.1-3"/>
    <property type="match status" value="1"/>
</dbReference>
<feature type="binding site" evidence="5">
    <location>
        <begin position="10"/>
        <end position="15"/>
    </location>
    <ligand>
        <name>ATP</name>
        <dbReference type="ChEBI" id="CHEBI:30616"/>
    </ligand>
</feature>
<dbReference type="Gene3D" id="3.40.50.300">
    <property type="entry name" value="P-loop containing nucleotide triphosphate hydrolases"/>
    <property type="match status" value="1"/>
</dbReference>
<feature type="binding site" evidence="5">
    <location>
        <position position="153"/>
    </location>
    <ligand>
        <name>Zn(2+)</name>
        <dbReference type="ChEBI" id="CHEBI:29105"/>
        <note>structural</note>
    </ligand>
</feature>
<accession>A0A1G5PBV9</accession>
<dbReference type="NCBIfam" id="NF011105">
    <property type="entry name" value="PRK14532.1"/>
    <property type="match status" value="1"/>
</dbReference>
<keyword evidence="5" id="KW-0963">Cytoplasm</keyword>
<dbReference type="RefSeq" id="WP_092816602.1">
    <property type="nucleotide sequence ID" value="NZ_FMVW01000015.1"/>
</dbReference>
<evidence type="ECO:0000256" key="7">
    <source>
        <dbReference type="RuleBase" id="RU003331"/>
    </source>
</evidence>
<dbReference type="HAMAP" id="MF_00235">
    <property type="entry name" value="Adenylate_kinase_Adk"/>
    <property type="match status" value="1"/>
</dbReference>
<dbReference type="InterPro" id="IPR006259">
    <property type="entry name" value="Adenyl_kin_sub"/>
</dbReference>
<feature type="binding site" evidence="5">
    <location>
        <position position="92"/>
    </location>
    <ligand>
        <name>AMP</name>
        <dbReference type="ChEBI" id="CHEBI:456215"/>
    </ligand>
</feature>
<dbReference type="PROSITE" id="PS00113">
    <property type="entry name" value="ADENYLATE_KINASE"/>
    <property type="match status" value="1"/>
</dbReference>
<comment type="subcellular location">
    <subcellularLocation>
        <location evidence="5 7">Cytoplasm</location>
    </subcellularLocation>
</comment>
<dbReference type="NCBIfam" id="TIGR01351">
    <property type="entry name" value="adk"/>
    <property type="match status" value="1"/>
</dbReference>
<evidence type="ECO:0000313" key="10">
    <source>
        <dbReference type="Proteomes" id="UP000199347"/>
    </source>
</evidence>
<feature type="binding site" evidence="5">
    <location>
        <position position="172"/>
    </location>
    <ligand>
        <name>AMP</name>
        <dbReference type="ChEBI" id="CHEBI:456215"/>
    </ligand>
</feature>
<evidence type="ECO:0000256" key="4">
    <source>
        <dbReference type="ARBA" id="ARBA00022777"/>
    </source>
</evidence>
<name>A0A1G5PBV9_AFIMA</name>
<comment type="pathway">
    <text evidence="5">Purine metabolism; AMP biosynthesis via salvage pathway; AMP from ADP: step 1/1.</text>
</comment>
<dbReference type="InterPro" id="IPR007862">
    <property type="entry name" value="Adenylate_kinase_lid-dom"/>
</dbReference>
<evidence type="ECO:0000313" key="9">
    <source>
        <dbReference type="EMBL" id="SCZ46500.1"/>
    </source>
</evidence>
<dbReference type="GO" id="GO:0004017">
    <property type="term" value="F:AMP kinase activity"/>
    <property type="evidence" value="ECO:0007669"/>
    <property type="project" value="UniProtKB-UniRule"/>
</dbReference>
<dbReference type="GO" id="GO:0005737">
    <property type="term" value="C:cytoplasm"/>
    <property type="evidence" value="ECO:0007669"/>
    <property type="project" value="UniProtKB-SubCell"/>
</dbReference>
<comment type="similarity">
    <text evidence="5 6">Belongs to the adenylate kinase family.</text>
</comment>
<dbReference type="CDD" id="cd01428">
    <property type="entry name" value="ADK"/>
    <property type="match status" value="1"/>
</dbReference>
<dbReference type="InterPro" id="IPR033690">
    <property type="entry name" value="Adenylat_kinase_CS"/>
</dbReference>
<dbReference type="GO" id="GO:0005524">
    <property type="term" value="F:ATP binding"/>
    <property type="evidence" value="ECO:0007669"/>
    <property type="project" value="UniProtKB-UniRule"/>
</dbReference>
<dbReference type="OrthoDB" id="9805030at2"/>
<dbReference type="STRING" id="1120955.SAMN03080610_03674"/>
<dbReference type="EC" id="2.7.4.3" evidence="5 7"/>
<keyword evidence="1 5" id="KW-0808">Transferase</keyword>
<keyword evidence="3 5" id="KW-0547">Nucleotide-binding</keyword>
<keyword evidence="2 5" id="KW-0545">Nucleotide biosynthesis</keyword>
<dbReference type="UniPathway" id="UPA00588">
    <property type="reaction ID" value="UER00649"/>
</dbReference>
<evidence type="ECO:0000259" key="8">
    <source>
        <dbReference type="Pfam" id="PF05191"/>
    </source>
</evidence>